<sequence length="401" mass="44159">MSALIIGSGILGSSISYHLTRSTGLLTTLIDAAQPSTCATSRSAGMILQSGSKEKIECAKGTISDIKELSKELSDDLSFKQTGTYKISWTPENVSQLKSDYETTKKSGVNIKYVPTELTRSEMPYLSIPSSSLITYTPLDGYIDPVILASSYILSARRAGLKTKFNTNVIRIGEEGEVELSTGEIEKYDHIIDATGIWAGMLGYDSLGLSPLHFSTVRSHYWITQPSIQFNKTVPNIILPDIGVYIRDYNGGIILGVQEENSLTWDRRLLNVDDESHGFLNSRESEGMKCLEERYEDIEKILPGISELEFKSYVPGWSSYTIDGKYILGEQGQNIYVASGCNGSGVSGAGGIGRIVKEGVMGGGWGEFDLRMFEGVEEDVFGEEFRNKCARARMKKFQAKE</sequence>
<organism evidence="5 6">
    <name type="scientific">Triparma laevis f. inornata</name>
    <dbReference type="NCBI Taxonomy" id="1714386"/>
    <lineage>
        <taxon>Eukaryota</taxon>
        <taxon>Sar</taxon>
        <taxon>Stramenopiles</taxon>
        <taxon>Ochrophyta</taxon>
        <taxon>Bolidophyceae</taxon>
        <taxon>Parmales</taxon>
        <taxon>Triparmaceae</taxon>
        <taxon>Triparma</taxon>
    </lineage>
</organism>
<evidence type="ECO:0000256" key="1">
    <source>
        <dbReference type="ARBA" id="ARBA00023002"/>
    </source>
</evidence>
<reference evidence="6" key="1">
    <citation type="journal article" date="2023" name="Commun. Biol.">
        <title>Genome analysis of Parmales, the sister group of diatoms, reveals the evolutionary specialization of diatoms from phago-mixotrophs to photoautotrophs.</title>
        <authorList>
            <person name="Ban H."/>
            <person name="Sato S."/>
            <person name="Yoshikawa S."/>
            <person name="Yamada K."/>
            <person name="Nakamura Y."/>
            <person name="Ichinomiya M."/>
            <person name="Sato N."/>
            <person name="Blanc-Mathieu R."/>
            <person name="Endo H."/>
            <person name="Kuwata A."/>
            <person name="Ogata H."/>
        </authorList>
    </citation>
    <scope>NUCLEOTIDE SEQUENCE [LARGE SCALE GENOMIC DNA]</scope>
</reference>
<dbReference type="PANTHER" id="PTHR13847">
    <property type="entry name" value="SARCOSINE DEHYDROGENASE-RELATED"/>
    <property type="match status" value="1"/>
</dbReference>
<name>A0A9W7EHH0_9STRA</name>
<keyword evidence="1" id="KW-0560">Oxidoreductase</keyword>
<dbReference type="GO" id="GO:0016491">
    <property type="term" value="F:oxidoreductase activity"/>
    <property type="evidence" value="ECO:0007669"/>
    <property type="project" value="UniProtKB-KW"/>
</dbReference>
<dbReference type="PANTHER" id="PTHR13847:SF287">
    <property type="entry name" value="FAD-DEPENDENT OXIDOREDUCTASE DOMAIN-CONTAINING PROTEIN 1"/>
    <property type="match status" value="1"/>
</dbReference>
<evidence type="ECO:0000313" key="6">
    <source>
        <dbReference type="Proteomes" id="UP001162640"/>
    </source>
</evidence>
<dbReference type="Proteomes" id="UP001162640">
    <property type="component" value="Unassembled WGS sequence"/>
</dbReference>
<dbReference type="SUPFAM" id="SSF54373">
    <property type="entry name" value="FAD-linked reductases, C-terminal domain"/>
    <property type="match status" value="1"/>
</dbReference>
<feature type="domain" description="FAD dependent oxidoreductase" evidence="4">
    <location>
        <begin position="4"/>
        <end position="356"/>
    </location>
</feature>
<dbReference type="Gene3D" id="3.50.50.60">
    <property type="entry name" value="FAD/NAD(P)-binding domain"/>
    <property type="match status" value="1"/>
</dbReference>
<evidence type="ECO:0000256" key="2">
    <source>
        <dbReference type="ARBA" id="ARBA00039785"/>
    </source>
</evidence>
<dbReference type="InterPro" id="IPR006076">
    <property type="entry name" value="FAD-dep_OxRdtase"/>
</dbReference>
<dbReference type="SUPFAM" id="SSF51905">
    <property type="entry name" value="FAD/NAD(P)-binding domain"/>
    <property type="match status" value="1"/>
</dbReference>
<dbReference type="GO" id="GO:0005737">
    <property type="term" value="C:cytoplasm"/>
    <property type="evidence" value="ECO:0007669"/>
    <property type="project" value="TreeGrafter"/>
</dbReference>
<dbReference type="EMBL" id="BLQM01000244">
    <property type="protein sequence ID" value="GMH78095.1"/>
    <property type="molecule type" value="Genomic_DNA"/>
</dbReference>
<comment type="function">
    <text evidence="3">Required for the assembly of the mitochondrial membrane respiratory chain NADH dehydrogenase (Complex I). Involved in mid-late stages of complex I assembly.</text>
</comment>
<dbReference type="Pfam" id="PF01266">
    <property type="entry name" value="DAO"/>
    <property type="match status" value="1"/>
</dbReference>
<evidence type="ECO:0000256" key="3">
    <source>
        <dbReference type="ARBA" id="ARBA00046185"/>
    </source>
</evidence>
<dbReference type="InterPro" id="IPR036188">
    <property type="entry name" value="FAD/NAD-bd_sf"/>
</dbReference>
<gene>
    <name evidence="5" type="ORF">TL16_g07665</name>
</gene>
<protein>
    <recommendedName>
        <fullName evidence="2">FAD-dependent oxidoreductase domain-containing protein 1</fullName>
    </recommendedName>
</protein>
<dbReference type="Gene3D" id="3.30.9.10">
    <property type="entry name" value="D-Amino Acid Oxidase, subunit A, domain 2"/>
    <property type="match status" value="1"/>
</dbReference>
<dbReference type="AlphaFoldDB" id="A0A9W7EHH0"/>
<accession>A0A9W7EHH0</accession>
<evidence type="ECO:0000259" key="4">
    <source>
        <dbReference type="Pfam" id="PF01266"/>
    </source>
</evidence>
<proteinExistence type="predicted"/>
<evidence type="ECO:0000313" key="5">
    <source>
        <dbReference type="EMBL" id="GMH78095.1"/>
    </source>
</evidence>
<comment type="caution">
    <text evidence="5">The sequence shown here is derived from an EMBL/GenBank/DDBJ whole genome shotgun (WGS) entry which is preliminary data.</text>
</comment>